<gene>
    <name evidence="1" type="ORF">J4Q44_G00008400</name>
</gene>
<evidence type="ECO:0000313" key="2">
    <source>
        <dbReference type="Proteomes" id="UP001356427"/>
    </source>
</evidence>
<dbReference type="GO" id="GO:1904491">
    <property type="term" value="P:protein localization to ciliary transition zone"/>
    <property type="evidence" value="ECO:0007669"/>
    <property type="project" value="TreeGrafter"/>
</dbReference>
<reference evidence="1 2" key="1">
    <citation type="submission" date="2021-04" db="EMBL/GenBank/DDBJ databases">
        <authorList>
            <person name="De Guttry C."/>
            <person name="Zahm M."/>
            <person name="Klopp C."/>
            <person name="Cabau C."/>
            <person name="Louis A."/>
            <person name="Berthelot C."/>
            <person name="Parey E."/>
            <person name="Roest Crollius H."/>
            <person name="Montfort J."/>
            <person name="Robinson-Rechavi M."/>
            <person name="Bucao C."/>
            <person name="Bouchez O."/>
            <person name="Gislard M."/>
            <person name="Lluch J."/>
            <person name="Milhes M."/>
            <person name="Lampietro C."/>
            <person name="Lopez Roques C."/>
            <person name="Donnadieu C."/>
            <person name="Braasch I."/>
            <person name="Desvignes T."/>
            <person name="Postlethwait J."/>
            <person name="Bobe J."/>
            <person name="Wedekind C."/>
            <person name="Guiguen Y."/>
        </authorList>
    </citation>
    <scope>NUCLEOTIDE SEQUENCE [LARGE SCALE GENOMIC DNA]</scope>
    <source>
        <strain evidence="1">Cs_M1</strain>
        <tissue evidence="1">Blood</tissue>
    </source>
</reference>
<dbReference type="Gene3D" id="2.60.40.150">
    <property type="entry name" value="C2 domain"/>
    <property type="match status" value="1"/>
</dbReference>
<dbReference type="InterPro" id="IPR052434">
    <property type="entry name" value="Tectonic-like_complex_comp"/>
</dbReference>
<dbReference type="AlphaFoldDB" id="A0AAN8MMZ8"/>
<dbReference type="InterPro" id="IPR035892">
    <property type="entry name" value="C2_domain_sf"/>
</dbReference>
<dbReference type="GO" id="GO:0035869">
    <property type="term" value="C:ciliary transition zone"/>
    <property type="evidence" value="ECO:0007669"/>
    <property type="project" value="TreeGrafter"/>
</dbReference>
<accession>A0AAN8MMZ8</accession>
<proteinExistence type="predicted"/>
<dbReference type="Proteomes" id="UP001356427">
    <property type="component" value="Unassembled WGS sequence"/>
</dbReference>
<dbReference type="GO" id="GO:1905515">
    <property type="term" value="P:non-motile cilium assembly"/>
    <property type="evidence" value="ECO:0007669"/>
    <property type="project" value="TreeGrafter"/>
</dbReference>
<organism evidence="1 2">
    <name type="scientific">Coregonus suidteri</name>
    <dbReference type="NCBI Taxonomy" id="861788"/>
    <lineage>
        <taxon>Eukaryota</taxon>
        <taxon>Metazoa</taxon>
        <taxon>Chordata</taxon>
        <taxon>Craniata</taxon>
        <taxon>Vertebrata</taxon>
        <taxon>Euteleostomi</taxon>
        <taxon>Actinopterygii</taxon>
        <taxon>Neopterygii</taxon>
        <taxon>Teleostei</taxon>
        <taxon>Protacanthopterygii</taxon>
        <taxon>Salmoniformes</taxon>
        <taxon>Salmonidae</taxon>
        <taxon>Coregoninae</taxon>
        <taxon>Coregonus</taxon>
    </lineage>
</organism>
<dbReference type="PANTHER" id="PTHR20837:SF2">
    <property type="entry name" value="PROTEIN CC2D2B"/>
    <property type="match status" value="1"/>
</dbReference>
<protein>
    <recommendedName>
        <fullName evidence="3">C2 domain-containing protein</fullName>
    </recommendedName>
</protein>
<keyword evidence="2" id="KW-1185">Reference proteome</keyword>
<sequence length="142" mass="16514">MEFDWDMFRLKRPLQPQHVKRKIIPTCSVSEGNLWIHVAVNNAQGLPVRRKAFLKEMYTRGSCYGLTSSSRHNMTSSSAKAVLQAQVQPFVEVRFQDTTYESCVEQGPNPCWREEFTLEMKYDTRNCPNSRDFVEAEFTVAR</sequence>
<evidence type="ECO:0000313" key="1">
    <source>
        <dbReference type="EMBL" id="KAK6328862.1"/>
    </source>
</evidence>
<dbReference type="PANTHER" id="PTHR20837">
    <property type="entry name" value="CENTROSOMAL PROTEIN-RELATED"/>
    <property type="match status" value="1"/>
</dbReference>
<comment type="caution">
    <text evidence="1">The sequence shown here is derived from an EMBL/GenBank/DDBJ whole genome shotgun (WGS) entry which is preliminary data.</text>
</comment>
<name>A0AAN8MMZ8_9TELE</name>
<evidence type="ECO:0008006" key="3">
    <source>
        <dbReference type="Google" id="ProtNLM"/>
    </source>
</evidence>
<dbReference type="EMBL" id="JAGTTL010000001">
    <property type="protein sequence ID" value="KAK6328862.1"/>
    <property type="molecule type" value="Genomic_DNA"/>
</dbReference>